<dbReference type="PROSITE" id="PS01360">
    <property type="entry name" value="ZF_MYND_1"/>
    <property type="match status" value="1"/>
</dbReference>
<dbReference type="GO" id="GO:0008270">
    <property type="term" value="F:zinc ion binding"/>
    <property type="evidence" value="ECO:0007669"/>
    <property type="project" value="UniProtKB-KW"/>
</dbReference>
<dbReference type="SUPFAM" id="SSF144232">
    <property type="entry name" value="HIT/MYND zinc finger-like"/>
    <property type="match status" value="1"/>
</dbReference>
<dbReference type="Pfam" id="PF02493">
    <property type="entry name" value="MORN"/>
    <property type="match status" value="4"/>
</dbReference>
<dbReference type="InterPro" id="IPR053064">
    <property type="entry name" value="Ankyrin-MYND_domain-protein"/>
</dbReference>
<sequence>MEVIQAAAAALGQKKHKPGDGFSANNLFPGEEESEIETEQISAVDYERGEEEEEREVYEEESNEQQDILVEDDLNNNRIEHKSGVQEWPDGSCYKGEFSFDLKLGYGEFAWNNGERYIGQFYKDHRHGKGIYFWPNGSRFTGSFYLNRKEGYGTLEFVDGKQFQGLYKADERFGPGIETYPDNRQDVGLWHRNHIIKLCTEIPEHFTLLDFPELSIYSDAQSKEQYISEESTSLWDLNEETDPFFYRFKRLLLNDDNYTLPADMYIYSIDADNLPLTQSFLKEFDFQYFKKRKHHSSEKPWQITNITPILVKMQTNIYKYRHCQSDIVLDINAIIKGNRYDFGAKGPKELIAEELIEKSAEGDYRRVYEILRDNLAHPDVADMSGYTALSAAALNYHENIINLLLDCGADVNKCSDEGLSTLSMCVVHYFPAEGFQPNIAERNIFCTDLFFCFIPHQNTGKVINLLLDHNANPNVLWSGHSPLSLAVAGGNEQAVTELLAGGADPNLPLGQSIGSALCAVVNPPYEQRGTIAAKMAMIDTLIAGGADMLLPIALVDEGRTAMGTVLDYAYFKYYQDKRLLHTPLHSLSPIERETCAFRRKMLEFLSDRVRETVIEKEKQWDEEELRKIKIAAGGIRKKSINPLLGPLPETDASKLLFFKYCYQCGRSVGMTLSPCLHCYEIFTCSKSCKVKAWNDRHKRECLQTGRWG</sequence>
<dbReference type="GeneID" id="106548459"/>
<dbReference type="InterPro" id="IPR003409">
    <property type="entry name" value="MORN"/>
</dbReference>
<evidence type="ECO:0000313" key="9">
    <source>
        <dbReference type="Proteomes" id="UP000504617"/>
    </source>
</evidence>
<dbReference type="Pfam" id="PF00023">
    <property type="entry name" value="Ank"/>
    <property type="match status" value="2"/>
</dbReference>
<evidence type="ECO:0000256" key="6">
    <source>
        <dbReference type="PROSITE-ProRule" id="PRU00134"/>
    </source>
</evidence>
<reference evidence="10" key="1">
    <citation type="submission" date="2025-08" db="UniProtKB">
        <authorList>
            <consortium name="RefSeq"/>
        </authorList>
    </citation>
    <scope>IDENTIFICATION</scope>
</reference>
<evidence type="ECO:0000256" key="3">
    <source>
        <dbReference type="ARBA" id="ARBA00022771"/>
    </source>
</evidence>
<dbReference type="PANTHER" id="PTHR15897:SF2">
    <property type="entry name" value="ANKYRIN REPEAT AND MYND DOMAIN-CONTAINING PROTEIN 1"/>
    <property type="match status" value="1"/>
</dbReference>
<dbReference type="SMART" id="SM00698">
    <property type="entry name" value="MORN"/>
    <property type="match status" value="3"/>
</dbReference>
<dbReference type="RefSeq" id="XP_013921313.1">
    <property type="nucleotide sequence ID" value="XM_014065838.1"/>
</dbReference>
<dbReference type="PROSITE" id="PS50865">
    <property type="entry name" value="ZF_MYND_2"/>
    <property type="match status" value="1"/>
</dbReference>
<dbReference type="KEGG" id="tsr:106548459"/>
<keyword evidence="9" id="KW-1185">Reference proteome</keyword>
<dbReference type="Proteomes" id="UP000504617">
    <property type="component" value="Unplaced"/>
</dbReference>
<dbReference type="PROSITE" id="PS50297">
    <property type="entry name" value="ANK_REP_REGION"/>
    <property type="match status" value="2"/>
</dbReference>
<keyword evidence="4" id="KW-0862">Zinc</keyword>
<dbReference type="Pfam" id="PF01753">
    <property type="entry name" value="zf-MYND"/>
    <property type="match status" value="1"/>
</dbReference>
<dbReference type="InterPro" id="IPR036770">
    <property type="entry name" value="Ankyrin_rpt-contain_sf"/>
</dbReference>
<evidence type="ECO:0000256" key="1">
    <source>
        <dbReference type="ARBA" id="ARBA00022723"/>
    </source>
</evidence>
<feature type="region of interest" description="Disordered" evidence="7">
    <location>
        <begin position="1"/>
        <end position="65"/>
    </location>
</feature>
<evidence type="ECO:0000256" key="4">
    <source>
        <dbReference type="ARBA" id="ARBA00022833"/>
    </source>
</evidence>
<evidence type="ECO:0000256" key="5">
    <source>
        <dbReference type="PROSITE-ProRule" id="PRU00023"/>
    </source>
</evidence>
<dbReference type="Gene3D" id="2.20.110.10">
    <property type="entry name" value="Histone H3 K4-specific methyltransferase SET7/9 N-terminal domain"/>
    <property type="match status" value="2"/>
</dbReference>
<feature type="repeat" description="ANK" evidence="5">
    <location>
        <begin position="384"/>
        <end position="416"/>
    </location>
</feature>
<keyword evidence="2" id="KW-0677">Repeat</keyword>
<evidence type="ECO:0000256" key="2">
    <source>
        <dbReference type="ARBA" id="ARBA00022737"/>
    </source>
</evidence>
<evidence type="ECO:0000256" key="7">
    <source>
        <dbReference type="SAM" id="MobiDB-lite"/>
    </source>
</evidence>
<gene>
    <name evidence="10" type="primary">ANKMY1</name>
</gene>
<feature type="domain" description="MYND-type" evidence="8">
    <location>
        <begin position="661"/>
        <end position="701"/>
    </location>
</feature>
<keyword evidence="5" id="KW-0040">ANK repeat</keyword>
<accession>A0A6I9YB28</accession>
<feature type="compositionally biased region" description="Acidic residues" evidence="7">
    <location>
        <begin position="48"/>
        <end position="65"/>
    </location>
</feature>
<dbReference type="OrthoDB" id="48314at2759"/>
<dbReference type="Gene3D" id="1.25.40.20">
    <property type="entry name" value="Ankyrin repeat-containing domain"/>
    <property type="match status" value="1"/>
</dbReference>
<evidence type="ECO:0000313" key="10">
    <source>
        <dbReference type="RefSeq" id="XP_013921313.1"/>
    </source>
</evidence>
<feature type="repeat" description="ANK" evidence="5">
    <location>
        <begin position="478"/>
        <end position="506"/>
    </location>
</feature>
<dbReference type="SUPFAM" id="SSF48403">
    <property type="entry name" value="Ankyrin repeat"/>
    <property type="match status" value="1"/>
</dbReference>
<dbReference type="SUPFAM" id="SSF82185">
    <property type="entry name" value="Histone H3 K4-specific methyltransferase SET7/9 N-terminal domain"/>
    <property type="match status" value="1"/>
</dbReference>
<proteinExistence type="predicted"/>
<keyword evidence="1" id="KW-0479">Metal-binding</keyword>
<dbReference type="InterPro" id="IPR002110">
    <property type="entry name" value="Ankyrin_rpt"/>
</dbReference>
<keyword evidence="3 6" id="KW-0863">Zinc-finger</keyword>
<protein>
    <submittedName>
        <fullName evidence="10">Ankyrin repeat and MYND domain-containing protein 1</fullName>
    </submittedName>
</protein>
<dbReference type="SMART" id="SM00248">
    <property type="entry name" value="ANK"/>
    <property type="match status" value="2"/>
</dbReference>
<dbReference type="AlphaFoldDB" id="A0A6I9YB28"/>
<evidence type="ECO:0000259" key="8">
    <source>
        <dbReference type="PROSITE" id="PS50865"/>
    </source>
</evidence>
<dbReference type="PANTHER" id="PTHR15897">
    <property type="entry name" value="ANKYRIN REPEAT AND MYND DOMAIN PROTEIN 1"/>
    <property type="match status" value="1"/>
</dbReference>
<dbReference type="InterPro" id="IPR002893">
    <property type="entry name" value="Znf_MYND"/>
</dbReference>
<name>A0A6I9YB28_9SAUR</name>
<dbReference type="PROSITE" id="PS50088">
    <property type="entry name" value="ANK_REPEAT"/>
    <property type="match status" value="2"/>
</dbReference>
<organism evidence="9 10">
    <name type="scientific">Thamnophis sirtalis</name>
    <dbReference type="NCBI Taxonomy" id="35019"/>
    <lineage>
        <taxon>Eukaryota</taxon>
        <taxon>Metazoa</taxon>
        <taxon>Chordata</taxon>
        <taxon>Craniata</taxon>
        <taxon>Vertebrata</taxon>
        <taxon>Euteleostomi</taxon>
        <taxon>Lepidosauria</taxon>
        <taxon>Squamata</taxon>
        <taxon>Bifurcata</taxon>
        <taxon>Unidentata</taxon>
        <taxon>Episquamata</taxon>
        <taxon>Toxicofera</taxon>
        <taxon>Serpentes</taxon>
        <taxon>Colubroidea</taxon>
        <taxon>Colubridae</taxon>
        <taxon>Natricinae</taxon>
        <taxon>Thamnophis</taxon>
    </lineage>
</organism>
<dbReference type="CTD" id="51281"/>